<organism evidence="1 2">
    <name type="scientific">Rotaria sordida</name>
    <dbReference type="NCBI Taxonomy" id="392033"/>
    <lineage>
        <taxon>Eukaryota</taxon>
        <taxon>Metazoa</taxon>
        <taxon>Spiralia</taxon>
        <taxon>Gnathifera</taxon>
        <taxon>Rotifera</taxon>
        <taxon>Eurotatoria</taxon>
        <taxon>Bdelloidea</taxon>
        <taxon>Philodinida</taxon>
        <taxon>Philodinidae</taxon>
        <taxon>Rotaria</taxon>
    </lineage>
</organism>
<comment type="caution">
    <text evidence="1">The sequence shown here is derived from an EMBL/GenBank/DDBJ whole genome shotgun (WGS) entry which is preliminary data.</text>
</comment>
<evidence type="ECO:0000313" key="1">
    <source>
        <dbReference type="EMBL" id="CAF4244497.1"/>
    </source>
</evidence>
<dbReference type="AlphaFoldDB" id="A0A820E7X8"/>
<proteinExistence type="predicted"/>
<feature type="non-terminal residue" evidence="1">
    <location>
        <position position="1"/>
    </location>
</feature>
<dbReference type="GO" id="GO:0030001">
    <property type="term" value="P:metal ion transport"/>
    <property type="evidence" value="ECO:0007669"/>
    <property type="project" value="TreeGrafter"/>
</dbReference>
<dbReference type="EMBL" id="CAJOBE010021507">
    <property type="protein sequence ID" value="CAF4244497.1"/>
    <property type="molecule type" value="Genomic_DNA"/>
</dbReference>
<sequence length="130" mass="15067">MYTRFPIPLNPIHKDSIAEDKFNEPNICYRVCFKFVKKSDEEELICVCNRPKNDHRSIDTEPNDTKWDMFRNTIEELNPAHGRLSNGALFAQLALDTSEGKVEQILLKVWKIPQPRLIMSIIGGAKYFTL</sequence>
<name>A0A820E7X8_9BILA</name>
<protein>
    <submittedName>
        <fullName evidence="1">Uncharacterized protein</fullName>
    </submittedName>
</protein>
<dbReference type="PANTHER" id="PTHR13800:SF1">
    <property type="entry name" value="TRANSIENT RECEPTOR POTENTIAL CATION CHANNEL TRPM"/>
    <property type="match status" value="1"/>
</dbReference>
<gene>
    <name evidence="1" type="ORF">FNK824_LOCUS38326</name>
</gene>
<dbReference type="InterPro" id="IPR050927">
    <property type="entry name" value="TRPM"/>
</dbReference>
<accession>A0A820E7X8</accession>
<reference evidence="1" key="1">
    <citation type="submission" date="2021-02" db="EMBL/GenBank/DDBJ databases">
        <authorList>
            <person name="Nowell W R."/>
        </authorList>
    </citation>
    <scope>NUCLEOTIDE SEQUENCE</scope>
</reference>
<evidence type="ECO:0000313" key="2">
    <source>
        <dbReference type="Proteomes" id="UP000663874"/>
    </source>
</evidence>
<dbReference type="GO" id="GO:0005261">
    <property type="term" value="F:monoatomic cation channel activity"/>
    <property type="evidence" value="ECO:0007669"/>
    <property type="project" value="TreeGrafter"/>
</dbReference>
<dbReference type="Proteomes" id="UP000663874">
    <property type="component" value="Unassembled WGS sequence"/>
</dbReference>
<dbReference type="GO" id="GO:0005886">
    <property type="term" value="C:plasma membrane"/>
    <property type="evidence" value="ECO:0007669"/>
    <property type="project" value="TreeGrafter"/>
</dbReference>
<dbReference type="PANTHER" id="PTHR13800">
    <property type="entry name" value="TRANSIENT RECEPTOR POTENTIAL CATION CHANNEL, SUBFAMILY M, MEMBER 6"/>
    <property type="match status" value="1"/>
</dbReference>